<dbReference type="InterPro" id="IPR013103">
    <property type="entry name" value="RVT_2"/>
</dbReference>
<sequence length="114" mass="13002">MTVTQALKDKRWRGVLSTEIDAFAQHRTFDLVPRPPKKNVVGCKWIFKKKFNSNGSHQRCKAHLVAKGYNQQLAQDYTATFSPVIKTTTIRLVLDDSVSKGWPIQQLDVNNAFL</sequence>
<protein>
    <submittedName>
        <fullName evidence="3">Uncharacterized protein LOC109130481</fullName>
    </submittedName>
</protein>
<evidence type="ECO:0000313" key="2">
    <source>
        <dbReference type="Proteomes" id="UP000694864"/>
    </source>
</evidence>
<reference evidence="2" key="1">
    <citation type="journal article" date="2014" name="Nat. Commun.">
        <title>The emerging biofuel crop Camelina sativa retains a highly undifferentiated hexaploid genome structure.</title>
        <authorList>
            <person name="Kagale S."/>
            <person name="Koh C."/>
            <person name="Nixon J."/>
            <person name="Bollina V."/>
            <person name="Clarke W.E."/>
            <person name="Tuteja R."/>
            <person name="Spillane C."/>
            <person name="Robinson S.J."/>
            <person name="Links M.G."/>
            <person name="Clarke C."/>
            <person name="Higgins E.E."/>
            <person name="Huebert T."/>
            <person name="Sharpe A.G."/>
            <person name="Parkin I.A."/>
        </authorList>
    </citation>
    <scope>NUCLEOTIDE SEQUENCE [LARGE SCALE GENOMIC DNA]</scope>
    <source>
        <strain evidence="2">cv. DH55</strain>
    </source>
</reference>
<name>A0ABM1R9C0_CAMSA</name>
<reference evidence="3" key="2">
    <citation type="submission" date="2025-08" db="UniProtKB">
        <authorList>
            <consortium name="RefSeq"/>
        </authorList>
    </citation>
    <scope>IDENTIFICATION</scope>
    <source>
        <tissue evidence="3">Leaf</tissue>
    </source>
</reference>
<gene>
    <name evidence="3" type="primary">LOC109130481</name>
</gene>
<dbReference type="GeneID" id="109130481"/>
<dbReference type="RefSeq" id="XP_019095608.1">
    <property type="nucleotide sequence ID" value="XM_019240063.1"/>
</dbReference>
<keyword evidence="2" id="KW-1185">Reference proteome</keyword>
<proteinExistence type="predicted"/>
<dbReference type="Proteomes" id="UP000694864">
    <property type="component" value="Chromosome 18"/>
</dbReference>
<evidence type="ECO:0000313" key="3">
    <source>
        <dbReference type="RefSeq" id="XP_019095608.1"/>
    </source>
</evidence>
<organism evidence="2 3">
    <name type="scientific">Camelina sativa</name>
    <name type="common">False flax</name>
    <name type="synonym">Myagrum sativum</name>
    <dbReference type="NCBI Taxonomy" id="90675"/>
    <lineage>
        <taxon>Eukaryota</taxon>
        <taxon>Viridiplantae</taxon>
        <taxon>Streptophyta</taxon>
        <taxon>Embryophyta</taxon>
        <taxon>Tracheophyta</taxon>
        <taxon>Spermatophyta</taxon>
        <taxon>Magnoliopsida</taxon>
        <taxon>eudicotyledons</taxon>
        <taxon>Gunneridae</taxon>
        <taxon>Pentapetalae</taxon>
        <taxon>rosids</taxon>
        <taxon>malvids</taxon>
        <taxon>Brassicales</taxon>
        <taxon>Brassicaceae</taxon>
        <taxon>Camelineae</taxon>
        <taxon>Camelina</taxon>
    </lineage>
</organism>
<evidence type="ECO:0000259" key="1">
    <source>
        <dbReference type="Pfam" id="PF07727"/>
    </source>
</evidence>
<dbReference type="Pfam" id="PF07727">
    <property type="entry name" value="RVT_2"/>
    <property type="match status" value="1"/>
</dbReference>
<feature type="domain" description="Reverse transcriptase Ty1/copia-type" evidence="1">
    <location>
        <begin position="27"/>
        <end position="114"/>
    </location>
</feature>
<accession>A0ABM1R9C0</accession>